<dbReference type="Gene3D" id="3.90.1150.10">
    <property type="entry name" value="Aspartate Aminotransferase, domain 1"/>
    <property type="match status" value="1"/>
</dbReference>
<accession>A0A329M102</accession>
<name>A0A329M102_9BACL</name>
<dbReference type="UniPathway" id="UPA00148"/>
<dbReference type="PANTHER" id="PTHR42885:SF1">
    <property type="entry name" value="THREONINE-PHOSPHATE DECARBOXYLASE"/>
    <property type="match status" value="1"/>
</dbReference>
<dbReference type="RefSeq" id="WP_113035435.1">
    <property type="nucleotide sequence ID" value="NZ_QMFB01000031.1"/>
</dbReference>
<comment type="caution">
    <text evidence="11">The sequence shown here is derived from an EMBL/GenBank/DDBJ whole genome shotgun (WGS) entry which is preliminary data.</text>
</comment>
<comment type="cofactor">
    <cofactor evidence="1">
        <name>pyridoxal 5'-phosphate</name>
        <dbReference type="ChEBI" id="CHEBI:597326"/>
    </cofactor>
</comment>
<dbReference type="InterPro" id="IPR015421">
    <property type="entry name" value="PyrdxlP-dep_Trfase_major"/>
</dbReference>
<dbReference type="InterPro" id="IPR005860">
    <property type="entry name" value="CobD"/>
</dbReference>
<evidence type="ECO:0000256" key="6">
    <source>
        <dbReference type="ARBA" id="ARBA00022898"/>
    </source>
</evidence>
<dbReference type="Proteomes" id="UP000250369">
    <property type="component" value="Unassembled WGS sequence"/>
</dbReference>
<dbReference type="OrthoDB" id="9813612at2"/>
<evidence type="ECO:0000313" key="12">
    <source>
        <dbReference type="Proteomes" id="UP000250369"/>
    </source>
</evidence>
<dbReference type="InterPro" id="IPR004839">
    <property type="entry name" value="Aminotransferase_I/II_large"/>
</dbReference>
<dbReference type="GO" id="GO:0048472">
    <property type="term" value="F:threonine-phosphate decarboxylase activity"/>
    <property type="evidence" value="ECO:0007669"/>
    <property type="project" value="UniProtKB-EC"/>
</dbReference>
<dbReference type="Gene3D" id="3.40.640.10">
    <property type="entry name" value="Type I PLP-dependent aspartate aminotransferase-like (Major domain)"/>
    <property type="match status" value="1"/>
</dbReference>
<evidence type="ECO:0000256" key="5">
    <source>
        <dbReference type="ARBA" id="ARBA00022573"/>
    </source>
</evidence>
<dbReference type="GO" id="GO:0030170">
    <property type="term" value="F:pyridoxal phosphate binding"/>
    <property type="evidence" value="ECO:0007669"/>
    <property type="project" value="InterPro"/>
</dbReference>
<proteinExistence type="predicted"/>
<keyword evidence="5" id="KW-0169">Cobalamin biosynthesis</keyword>
<comment type="function">
    <text evidence="2">Decarboxylates L-threonine-O-3-phosphate to yield (R)-1-amino-2-propanol O-2-phosphate, the precursor for the linkage between the nucleotide loop and the corrin ring in cobalamin.</text>
</comment>
<dbReference type="InterPro" id="IPR004838">
    <property type="entry name" value="NHTrfase_class1_PyrdxlP-BS"/>
</dbReference>
<dbReference type="PANTHER" id="PTHR42885">
    <property type="entry name" value="HISTIDINOL-PHOSPHATE AMINOTRANSFERASE-RELATED"/>
    <property type="match status" value="1"/>
</dbReference>
<dbReference type="CDD" id="cd00609">
    <property type="entry name" value="AAT_like"/>
    <property type="match status" value="1"/>
</dbReference>
<dbReference type="InterPro" id="IPR015424">
    <property type="entry name" value="PyrdxlP-dep_Trfase"/>
</dbReference>
<dbReference type="InterPro" id="IPR015422">
    <property type="entry name" value="PyrdxlP-dep_Trfase_small"/>
</dbReference>
<evidence type="ECO:0000256" key="2">
    <source>
        <dbReference type="ARBA" id="ARBA00003444"/>
    </source>
</evidence>
<feature type="domain" description="Aminotransferase class I/classII large" evidence="10">
    <location>
        <begin position="26"/>
        <end position="348"/>
    </location>
</feature>
<sequence>MLERYGHGGDLLTAAETFGLSAKTFLDYSSNMNPFGPPAAVKTIFEERWADIAAYPDPAVRELRQQIADRYGVPAESVLAGNGAAELIDLVVRVLQPKVTALARPCFVEYEEAVHKIGGSAIDIRLREEEDFELSEAALSEAIEGADLLFLGHPNNPTGRLIPQSVLAKAAASGKRIVLDEAFIDFSPEEEERSMIRQAAVSETLFVIRSMTKFFAIPGIRLGFIVAHPDWIAKLRALQVAWSVNTIAQLIGTEVLADRDYARQTLEWLLAERPRLASRLEALGIKTYPSDTNYMLLRLPHPEKLDVKQLQRKLGGRGVLIRDASLFKGLDRAYLRIAIKLRGDNERLVSELERELNGLQ</sequence>
<evidence type="ECO:0000256" key="9">
    <source>
        <dbReference type="ARBA" id="ARBA00048531"/>
    </source>
</evidence>
<evidence type="ECO:0000256" key="4">
    <source>
        <dbReference type="ARBA" id="ARBA00012285"/>
    </source>
</evidence>
<keyword evidence="12" id="KW-1185">Reference proteome</keyword>
<keyword evidence="6" id="KW-0663">Pyridoxal phosphate</keyword>
<comment type="catalytic activity">
    <reaction evidence="9">
        <text>O-phospho-L-threonine + H(+) = (R)-1-aminopropan-2-yl phosphate + CO2</text>
        <dbReference type="Rhea" id="RHEA:11492"/>
        <dbReference type="ChEBI" id="CHEBI:15378"/>
        <dbReference type="ChEBI" id="CHEBI:16526"/>
        <dbReference type="ChEBI" id="CHEBI:58563"/>
        <dbReference type="ChEBI" id="CHEBI:58675"/>
        <dbReference type="EC" id="4.1.1.81"/>
    </reaction>
</comment>
<evidence type="ECO:0000256" key="1">
    <source>
        <dbReference type="ARBA" id="ARBA00001933"/>
    </source>
</evidence>
<reference evidence="11 12" key="1">
    <citation type="journal article" date="2009" name="Int. J. Syst. Evol. Microbiol.">
        <title>Paenibacillus contaminans sp. nov., isolated from a contaminated laboratory plate.</title>
        <authorList>
            <person name="Chou J.H."/>
            <person name="Lee J.H."/>
            <person name="Lin M.C."/>
            <person name="Chang P.S."/>
            <person name="Arun A.B."/>
            <person name="Young C.C."/>
            <person name="Chen W.M."/>
        </authorList>
    </citation>
    <scope>NUCLEOTIDE SEQUENCE [LARGE SCALE GENOMIC DNA]</scope>
    <source>
        <strain evidence="11 12">CKOBP-6</strain>
    </source>
</reference>
<dbReference type="NCBIfam" id="TIGR01140">
    <property type="entry name" value="L_thr_O3P_dcar"/>
    <property type="match status" value="1"/>
</dbReference>
<comment type="pathway">
    <text evidence="3">Cofactor biosynthesis; adenosylcobalamin biosynthesis.</text>
</comment>
<evidence type="ECO:0000256" key="3">
    <source>
        <dbReference type="ARBA" id="ARBA00004953"/>
    </source>
</evidence>
<dbReference type="AlphaFoldDB" id="A0A329M102"/>
<dbReference type="PROSITE" id="PS00105">
    <property type="entry name" value="AA_TRANSFER_CLASS_1"/>
    <property type="match status" value="1"/>
</dbReference>
<dbReference type="SUPFAM" id="SSF53383">
    <property type="entry name" value="PLP-dependent transferases"/>
    <property type="match status" value="1"/>
</dbReference>
<organism evidence="11 12">
    <name type="scientific">Paenibacillus contaminans</name>
    <dbReference type="NCBI Taxonomy" id="450362"/>
    <lineage>
        <taxon>Bacteria</taxon>
        <taxon>Bacillati</taxon>
        <taxon>Bacillota</taxon>
        <taxon>Bacilli</taxon>
        <taxon>Bacillales</taxon>
        <taxon>Paenibacillaceae</taxon>
        <taxon>Paenibacillus</taxon>
    </lineage>
</organism>
<dbReference type="Pfam" id="PF00155">
    <property type="entry name" value="Aminotran_1_2"/>
    <property type="match status" value="1"/>
</dbReference>
<evidence type="ECO:0000256" key="7">
    <source>
        <dbReference type="ARBA" id="ARBA00023239"/>
    </source>
</evidence>
<gene>
    <name evidence="11" type="ORF">DQG23_33725</name>
</gene>
<protein>
    <recommendedName>
        <fullName evidence="4">threonine-phosphate decarboxylase</fullName>
        <ecNumber evidence="4">4.1.1.81</ecNumber>
    </recommendedName>
    <alternativeName>
        <fullName evidence="8">L-threonine-O-3-phosphate decarboxylase</fullName>
    </alternativeName>
</protein>
<evidence type="ECO:0000259" key="10">
    <source>
        <dbReference type="Pfam" id="PF00155"/>
    </source>
</evidence>
<dbReference type="GO" id="GO:0009236">
    <property type="term" value="P:cobalamin biosynthetic process"/>
    <property type="evidence" value="ECO:0007669"/>
    <property type="project" value="UniProtKB-UniPathway"/>
</dbReference>
<keyword evidence="7 11" id="KW-0456">Lyase</keyword>
<evidence type="ECO:0000313" key="11">
    <source>
        <dbReference type="EMBL" id="RAV12946.1"/>
    </source>
</evidence>
<evidence type="ECO:0000256" key="8">
    <source>
        <dbReference type="ARBA" id="ARBA00029996"/>
    </source>
</evidence>
<dbReference type="EMBL" id="QMFB01000031">
    <property type="protein sequence ID" value="RAV12946.1"/>
    <property type="molecule type" value="Genomic_DNA"/>
</dbReference>
<dbReference type="EC" id="4.1.1.81" evidence="4"/>